<name>A0A5E4M2X5_9HEMI</name>
<evidence type="ECO:0000313" key="1">
    <source>
        <dbReference type="EMBL" id="VVC25447.1"/>
    </source>
</evidence>
<organism evidence="1 2">
    <name type="scientific">Cinara cedri</name>
    <dbReference type="NCBI Taxonomy" id="506608"/>
    <lineage>
        <taxon>Eukaryota</taxon>
        <taxon>Metazoa</taxon>
        <taxon>Ecdysozoa</taxon>
        <taxon>Arthropoda</taxon>
        <taxon>Hexapoda</taxon>
        <taxon>Insecta</taxon>
        <taxon>Pterygota</taxon>
        <taxon>Neoptera</taxon>
        <taxon>Paraneoptera</taxon>
        <taxon>Hemiptera</taxon>
        <taxon>Sternorrhyncha</taxon>
        <taxon>Aphidomorpha</taxon>
        <taxon>Aphidoidea</taxon>
        <taxon>Aphididae</taxon>
        <taxon>Lachninae</taxon>
        <taxon>Cinara</taxon>
    </lineage>
</organism>
<sequence length="51" mass="6092">MMITFVQDEITKFPRKHEKRLDQHTKPAAIQLLDNSLDISRLKLQRPYDLV</sequence>
<keyword evidence="2" id="KW-1185">Reference proteome</keyword>
<dbReference type="OrthoDB" id="6597291at2759"/>
<protein>
    <submittedName>
        <fullName evidence="1">Uncharacterized protein</fullName>
    </submittedName>
</protein>
<dbReference type="Proteomes" id="UP000325440">
    <property type="component" value="Unassembled WGS sequence"/>
</dbReference>
<accession>A0A5E4M2X5</accession>
<proteinExistence type="predicted"/>
<reference evidence="1 2" key="1">
    <citation type="submission" date="2019-08" db="EMBL/GenBank/DDBJ databases">
        <authorList>
            <person name="Alioto T."/>
            <person name="Alioto T."/>
            <person name="Gomez Garrido J."/>
        </authorList>
    </citation>
    <scope>NUCLEOTIDE SEQUENCE [LARGE SCALE GENOMIC DNA]</scope>
</reference>
<dbReference type="AlphaFoldDB" id="A0A5E4M2X5"/>
<dbReference type="EMBL" id="CABPRJ010000013">
    <property type="protein sequence ID" value="VVC25447.1"/>
    <property type="molecule type" value="Genomic_DNA"/>
</dbReference>
<evidence type="ECO:0000313" key="2">
    <source>
        <dbReference type="Proteomes" id="UP000325440"/>
    </source>
</evidence>
<gene>
    <name evidence="1" type="ORF">CINCED_3A013743</name>
</gene>